<dbReference type="GO" id="GO:0016787">
    <property type="term" value="F:hydrolase activity"/>
    <property type="evidence" value="ECO:0007669"/>
    <property type="project" value="UniProtKB-KW"/>
</dbReference>
<reference evidence="2 3" key="1">
    <citation type="submission" date="2018-09" db="EMBL/GenBank/DDBJ databases">
        <title>Acidovorax cavernicola nov. sp. isolated from Gruta de las Maravillas (Aracena, Spain).</title>
        <authorList>
            <person name="Jurado V."/>
            <person name="Gutierrez-Patricio S."/>
            <person name="Gonzalez-Pimentel J.L."/>
            <person name="Miller A.Z."/>
            <person name="Laiz L."/>
            <person name="Saiz-Jimenez C."/>
        </authorList>
    </citation>
    <scope>NUCLEOTIDE SEQUENCE [LARGE SCALE GENOMIC DNA]</scope>
    <source>
        <strain evidence="2 3">1011MAR4D40.2</strain>
    </source>
</reference>
<dbReference type="InterPro" id="IPR000639">
    <property type="entry name" value="Epox_hydrolase-like"/>
</dbReference>
<sequence>MERMEPLRKIEAGVLEIAYYEAGPADGPPVLLMHGFPYDIHTYAEVAPMLAAQGCRVIVPYMRGYGATRFLSDTTPRSGEQAAFGADLLALLDALKIKRAVLAGYDWGGRAACVVAALWPERCAGLVSLNSYNIQNIAKAMEPDTPDNEHSLWYQYYFHSERGRAGLQKDRKALTKLLWKLWSPTWQFDDATFARSAEAFDHPDFVEVVIHSYRHRFGLVPGDPAYADIERRLAAQPAISVPAITFDGIDDGVRPPADASAHAHRFSGPRSHRLVPGAGHNLPQEAPRTFADAVLELVPELVPVLRSQTTSS</sequence>
<dbReference type="InterPro" id="IPR000073">
    <property type="entry name" value="AB_hydrolase_1"/>
</dbReference>
<dbReference type="InterPro" id="IPR029058">
    <property type="entry name" value="AB_hydrolase_fold"/>
</dbReference>
<dbReference type="InterPro" id="IPR050266">
    <property type="entry name" value="AB_hydrolase_sf"/>
</dbReference>
<feature type="domain" description="AB hydrolase-1" evidence="1">
    <location>
        <begin position="28"/>
        <end position="181"/>
    </location>
</feature>
<organism evidence="2 3">
    <name type="scientific">Acidovorax cavernicola</name>
    <dbReference type="NCBI Taxonomy" id="1675792"/>
    <lineage>
        <taxon>Bacteria</taxon>
        <taxon>Pseudomonadati</taxon>
        <taxon>Pseudomonadota</taxon>
        <taxon>Betaproteobacteria</taxon>
        <taxon>Burkholderiales</taxon>
        <taxon>Comamonadaceae</taxon>
        <taxon>Acidovorax</taxon>
    </lineage>
</organism>
<gene>
    <name evidence="2" type="ORF">D3H34_24375</name>
</gene>
<dbReference type="PANTHER" id="PTHR43798">
    <property type="entry name" value="MONOACYLGLYCEROL LIPASE"/>
    <property type="match status" value="1"/>
</dbReference>
<keyword evidence="3" id="KW-1185">Reference proteome</keyword>
<dbReference type="EMBL" id="QXMN01000039">
    <property type="protein sequence ID" value="RIX75853.1"/>
    <property type="molecule type" value="Genomic_DNA"/>
</dbReference>
<dbReference type="Proteomes" id="UP000265619">
    <property type="component" value="Unassembled WGS sequence"/>
</dbReference>
<evidence type="ECO:0000313" key="2">
    <source>
        <dbReference type="EMBL" id="RIX75853.1"/>
    </source>
</evidence>
<dbReference type="RefSeq" id="WP_119556822.1">
    <property type="nucleotide sequence ID" value="NZ_QXMN01000039.1"/>
</dbReference>
<protein>
    <submittedName>
        <fullName evidence="2">Alpha/beta hydrolase</fullName>
    </submittedName>
</protein>
<keyword evidence="2" id="KW-0378">Hydrolase</keyword>
<evidence type="ECO:0000313" key="3">
    <source>
        <dbReference type="Proteomes" id="UP000265619"/>
    </source>
</evidence>
<accession>A0A9X8D1A5</accession>
<dbReference type="SUPFAM" id="SSF53474">
    <property type="entry name" value="alpha/beta-Hydrolases"/>
    <property type="match status" value="1"/>
</dbReference>
<dbReference type="PRINTS" id="PR00412">
    <property type="entry name" value="EPOXHYDRLASE"/>
</dbReference>
<evidence type="ECO:0000259" key="1">
    <source>
        <dbReference type="Pfam" id="PF00561"/>
    </source>
</evidence>
<proteinExistence type="predicted"/>
<name>A0A9X8D1A5_9BURK</name>
<dbReference type="OrthoDB" id="9780765at2"/>
<dbReference type="AlphaFoldDB" id="A0A9X8D1A5"/>
<dbReference type="Gene3D" id="3.40.50.1820">
    <property type="entry name" value="alpha/beta hydrolase"/>
    <property type="match status" value="1"/>
</dbReference>
<dbReference type="Pfam" id="PF00561">
    <property type="entry name" value="Abhydrolase_1"/>
    <property type="match status" value="1"/>
</dbReference>
<comment type="caution">
    <text evidence="2">The sequence shown here is derived from an EMBL/GenBank/DDBJ whole genome shotgun (WGS) entry which is preliminary data.</text>
</comment>